<sequence length="383" mass="40829">MAIKIPIITTFAGEGIQKAIKSFKQLETASDKVKFVLKAGAVAGAAAFAALGAAAYQAGQQLLGFARMAADDEKGQKQLAASIRASTKATDAQIASVEDYIDVTQRAVGVADNELRPAYARIIRSTRDFDKAQRLLNLALNVSAATGKPLKQIVEGLSKSFDGSNTALNRLGLGYDKAQLKAMSFNDIQKDLEKRFSGAALANAETFEGTMARFRITVDELKESLGQALLPFMKKLAEYGIQIADAFGKDGVAGAFAELQYILTNLLYDKNGQLNAAGRALNDLISKFNTLGKYFNVGATIADYATGNAFIRATGQLTGSPIQGFDRPQIGSLSTVPSFRLPGRNPENAQVQINVYGVVGDAASVGKAVNQSIRAWERRSGGR</sequence>
<reference evidence="1" key="1">
    <citation type="submission" date="2020-05" db="EMBL/GenBank/DDBJ databases">
        <authorList>
            <person name="Chiriac C."/>
            <person name="Salcher M."/>
            <person name="Ghai R."/>
            <person name="Kavagutti S V."/>
        </authorList>
    </citation>
    <scope>NUCLEOTIDE SEQUENCE</scope>
</reference>
<gene>
    <name evidence="1" type="ORF">UFOVP739_8</name>
</gene>
<evidence type="ECO:0000313" key="1">
    <source>
        <dbReference type="EMBL" id="CAB5224803.1"/>
    </source>
</evidence>
<organism evidence="1">
    <name type="scientific">uncultured Caudovirales phage</name>
    <dbReference type="NCBI Taxonomy" id="2100421"/>
    <lineage>
        <taxon>Viruses</taxon>
        <taxon>Duplodnaviria</taxon>
        <taxon>Heunggongvirae</taxon>
        <taxon>Uroviricota</taxon>
        <taxon>Caudoviricetes</taxon>
        <taxon>Peduoviridae</taxon>
        <taxon>Maltschvirus</taxon>
        <taxon>Maltschvirus maltsch</taxon>
    </lineage>
</organism>
<protein>
    <submittedName>
        <fullName evidence="1">Uncharacterized protein</fullName>
    </submittedName>
</protein>
<dbReference type="EMBL" id="LR798340">
    <property type="protein sequence ID" value="CAB5224803.1"/>
    <property type="molecule type" value="Genomic_DNA"/>
</dbReference>
<proteinExistence type="predicted"/>
<accession>A0A6J7X5X7</accession>
<name>A0A6J7X5X7_9CAUD</name>